<proteinExistence type="inferred from homology"/>
<dbReference type="GO" id="GO:0006082">
    <property type="term" value="P:organic acid metabolic process"/>
    <property type="evidence" value="ECO:0007669"/>
    <property type="project" value="TreeGrafter"/>
</dbReference>
<name>A0A835ZPN6_SHEEP</name>
<evidence type="ECO:0000256" key="1">
    <source>
        <dbReference type="ARBA" id="ARBA00001971"/>
    </source>
</evidence>
<evidence type="ECO:0000313" key="15">
    <source>
        <dbReference type="EMBL" id="KAG5195886.1"/>
    </source>
</evidence>
<dbReference type="InterPro" id="IPR002401">
    <property type="entry name" value="Cyt_P450_E_grp-I"/>
</dbReference>
<dbReference type="EMBL" id="JAEMGP010000022">
    <property type="protein sequence ID" value="KAG5195886.1"/>
    <property type="molecule type" value="Genomic_DNA"/>
</dbReference>
<dbReference type="SUPFAM" id="SSF48264">
    <property type="entry name" value="Cytochrome P450"/>
    <property type="match status" value="1"/>
</dbReference>
<comment type="similarity">
    <text evidence="4">Belongs to the cytochrome P450 family.</text>
</comment>
<dbReference type="InterPro" id="IPR001128">
    <property type="entry name" value="Cyt_P450"/>
</dbReference>
<dbReference type="PRINTS" id="PR00463">
    <property type="entry name" value="EP450I"/>
</dbReference>
<dbReference type="Proteomes" id="UP000664991">
    <property type="component" value="Unassembled WGS sequence"/>
</dbReference>
<evidence type="ECO:0000256" key="6">
    <source>
        <dbReference type="ARBA" id="ARBA00022617"/>
    </source>
</evidence>
<evidence type="ECO:0000256" key="9">
    <source>
        <dbReference type="ARBA" id="ARBA00022848"/>
    </source>
</evidence>
<dbReference type="PANTHER" id="PTHR24300">
    <property type="entry name" value="CYTOCHROME P450 508A4-RELATED"/>
    <property type="match status" value="1"/>
</dbReference>
<gene>
    <name evidence="15" type="ORF">JEQ12_011522</name>
</gene>
<evidence type="ECO:0000313" key="16">
    <source>
        <dbReference type="Proteomes" id="UP000664991"/>
    </source>
</evidence>
<keyword evidence="10" id="KW-0560">Oxidoreductase</keyword>
<dbReference type="PANTHER" id="PTHR24300:SF423">
    <property type="entry name" value="CYTOCHROME P450 2C18"/>
    <property type="match status" value="1"/>
</dbReference>
<dbReference type="GO" id="GO:0005506">
    <property type="term" value="F:iron ion binding"/>
    <property type="evidence" value="ECO:0007669"/>
    <property type="project" value="InterPro"/>
</dbReference>
<organism evidence="15 16">
    <name type="scientific">Ovis aries</name>
    <name type="common">Sheep</name>
    <dbReference type="NCBI Taxonomy" id="9940"/>
    <lineage>
        <taxon>Eukaryota</taxon>
        <taxon>Metazoa</taxon>
        <taxon>Chordata</taxon>
        <taxon>Craniata</taxon>
        <taxon>Vertebrata</taxon>
        <taxon>Euteleostomi</taxon>
        <taxon>Mammalia</taxon>
        <taxon>Eutheria</taxon>
        <taxon>Laurasiatheria</taxon>
        <taxon>Artiodactyla</taxon>
        <taxon>Ruminantia</taxon>
        <taxon>Pecora</taxon>
        <taxon>Bovidae</taxon>
        <taxon>Caprinae</taxon>
        <taxon>Ovis</taxon>
    </lineage>
</organism>
<comment type="cofactor">
    <cofactor evidence="1">
        <name>heme</name>
        <dbReference type="ChEBI" id="CHEBI:30413"/>
    </cofactor>
</comment>
<evidence type="ECO:0000256" key="5">
    <source>
        <dbReference type="ARBA" id="ARBA00012109"/>
    </source>
</evidence>
<evidence type="ECO:0000256" key="4">
    <source>
        <dbReference type="ARBA" id="ARBA00010617"/>
    </source>
</evidence>
<evidence type="ECO:0000256" key="7">
    <source>
        <dbReference type="ARBA" id="ARBA00022723"/>
    </source>
</evidence>
<dbReference type="GO" id="GO:0016712">
    <property type="term" value="F:oxidoreductase activity, acting on paired donors, with incorporation or reduction of molecular oxygen, reduced flavin or flavoprotein as one donor, and incorporation of one atom of oxygen"/>
    <property type="evidence" value="ECO:0007669"/>
    <property type="project" value="UniProtKB-EC"/>
</dbReference>
<evidence type="ECO:0000256" key="11">
    <source>
        <dbReference type="ARBA" id="ARBA00023004"/>
    </source>
</evidence>
<keyword evidence="7" id="KW-0479">Metal-binding</keyword>
<evidence type="ECO:0000256" key="10">
    <source>
        <dbReference type="ARBA" id="ARBA00023002"/>
    </source>
</evidence>
<keyword evidence="13" id="KW-0472">Membrane</keyword>
<dbReference type="GO" id="GO:0005789">
    <property type="term" value="C:endoplasmic reticulum membrane"/>
    <property type="evidence" value="ECO:0007669"/>
    <property type="project" value="UniProtKB-SubCell"/>
</dbReference>
<keyword evidence="12" id="KW-0503">Monooxygenase</keyword>
<keyword evidence="9" id="KW-0492">Microsome</keyword>
<keyword evidence="14" id="KW-0175">Coiled coil</keyword>
<dbReference type="EC" id="1.14.14.1" evidence="5"/>
<keyword evidence="8" id="KW-0256">Endoplasmic reticulum</keyword>
<comment type="caution">
    <text evidence="15">The sequence shown here is derived from an EMBL/GenBank/DDBJ whole genome shotgun (WGS) entry which is preliminary data.</text>
</comment>
<sequence length="95" mass="11090">MGERSTEDRVQEEAHCLVEELRKTNAKVQEEIDHVLGRHQSPCMEDRSLMPYMDVVVHGIQRYVDLVPSSLPHVVTHDIKFRNYLIPKGEDEHKL</sequence>
<dbReference type="InterPro" id="IPR036396">
    <property type="entry name" value="Cyt_P450_sf"/>
</dbReference>
<evidence type="ECO:0000256" key="2">
    <source>
        <dbReference type="ARBA" id="ARBA00004174"/>
    </source>
</evidence>
<dbReference type="Gene3D" id="1.10.630.10">
    <property type="entry name" value="Cytochrome P450"/>
    <property type="match status" value="1"/>
</dbReference>
<evidence type="ECO:0000256" key="14">
    <source>
        <dbReference type="SAM" id="Coils"/>
    </source>
</evidence>
<reference evidence="15 16" key="1">
    <citation type="submission" date="2020-12" db="EMBL/GenBank/DDBJ databases">
        <title>De novo assembly of Tibetan sheep genome.</title>
        <authorList>
            <person name="Li X."/>
        </authorList>
    </citation>
    <scope>NUCLEOTIDE SEQUENCE [LARGE SCALE GENOMIC DNA]</scope>
    <source>
        <tissue evidence="15">Heart</tissue>
    </source>
</reference>
<evidence type="ECO:0000256" key="13">
    <source>
        <dbReference type="ARBA" id="ARBA00023136"/>
    </source>
</evidence>
<evidence type="ECO:0000256" key="3">
    <source>
        <dbReference type="ARBA" id="ARBA00004406"/>
    </source>
</evidence>
<evidence type="ECO:0000256" key="12">
    <source>
        <dbReference type="ARBA" id="ARBA00023033"/>
    </source>
</evidence>
<evidence type="ECO:0000256" key="8">
    <source>
        <dbReference type="ARBA" id="ARBA00022824"/>
    </source>
</evidence>
<dbReference type="AlphaFoldDB" id="A0A835ZPN6"/>
<comment type="subcellular location">
    <subcellularLocation>
        <location evidence="3">Endoplasmic reticulum membrane</location>
        <topology evidence="3">Peripheral membrane protein</topology>
    </subcellularLocation>
    <subcellularLocation>
        <location evidence="2">Microsome membrane</location>
        <topology evidence="2">Peripheral membrane protein</topology>
    </subcellularLocation>
</comment>
<protein>
    <recommendedName>
        <fullName evidence="5">unspecific monooxygenase</fullName>
        <ecNumber evidence="5">1.14.14.1</ecNumber>
    </recommendedName>
</protein>
<dbReference type="InterPro" id="IPR050182">
    <property type="entry name" value="Cytochrome_P450_fam2"/>
</dbReference>
<feature type="coiled-coil region" evidence="14">
    <location>
        <begin position="11"/>
        <end position="38"/>
    </location>
</feature>
<accession>A0A835ZPN6</accession>
<keyword evidence="11" id="KW-0408">Iron</keyword>
<keyword evidence="6" id="KW-0349">Heme</keyword>
<dbReference type="GO" id="GO:0006805">
    <property type="term" value="P:xenobiotic metabolic process"/>
    <property type="evidence" value="ECO:0007669"/>
    <property type="project" value="TreeGrafter"/>
</dbReference>
<dbReference type="Pfam" id="PF00067">
    <property type="entry name" value="p450"/>
    <property type="match status" value="1"/>
</dbReference>
<dbReference type="GO" id="GO:0020037">
    <property type="term" value="F:heme binding"/>
    <property type="evidence" value="ECO:0007669"/>
    <property type="project" value="InterPro"/>
</dbReference>